<accession>A0AAW9DH94</accession>
<feature type="coiled-coil region" evidence="2">
    <location>
        <begin position="2281"/>
        <end position="2308"/>
    </location>
</feature>
<feature type="coiled-coil region" evidence="2">
    <location>
        <begin position="2438"/>
        <end position="2465"/>
    </location>
</feature>
<dbReference type="PANTHER" id="PTHR41313:SF1">
    <property type="entry name" value="DNA METHYLASE ADENINE-SPECIFIC DOMAIN-CONTAINING PROTEIN"/>
    <property type="match status" value="1"/>
</dbReference>
<dbReference type="InterPro" id="IPR001650">
    <property type="entry name" value="Helicase_C-like"/>
</dbReference>
<dbReference type="GO" id="GO:0003677">
    <property type="term" value="F:DNA binding"/>
    <property type="evidence" value="ECO:0007669"/>
    <property type="project" value="InterPro"/>
</dbReference>
<keyword evidence="1" id="KW-0227">DNA damage</keyword>
<keyword evidence="1" id="KW-0742">SOS response</keyword>
<evidence type="ECO:0000256" key="2">
    <source>
        <dbReference type="SAM" id="Coils"/>
    </source>
</evidence>
<dbReference type="GO" id="GO:0016787">
    <property type="term" value="F:hydrolase activity"/>
    <property type="evidence" value="ECO:0007669"/>
    <property type="project" value="InterPro"/>
</dbReference>
<reference evidence="5" key="1">
    <citation type="submission" date="2023-11" db="EMBL/GenBank/DDBJ databases">
        <title>Antimicrobial resistance in invasive Streptococcus suis isolated in Spain and the associated genetic mechanisms.</title>
        <authorList>
            <person name="Uruen C."/>
            <person name="Arenas J.A."/>
        </authorList>
    </citation>
    <scope>NUCLEOTIDE SEQUENCE</scope>
    <source>
        <strain evidence="5">Ss_70</strain>
    </source>
</reference>
<feature type="domain" description="Helicase ATP-binding" evidence="3">
    <location>
        <begin position="1702"/>
        <end position="1946"/>
    </location>
</feature>
<dbReference type="GO" id="GO:0009432">
    <property type="term" value="P:SOS response"/>
    <property type="evidence" value="ECO:0007669"/>
    <property type="project" value="UniProtKB-KW"/>
</dbReference>
<gene>
    <name evidence="5" type="ORF">SHY70_06955</name>
</gene>
<proteinExistence type="predicted"/>
<dbReference type="SUPFAM" id="SSF53335">
    <property type="entry name" value="S-adenosyl-L-methionine-dependent methyltransferases"/>
    <property type="match status" value="1"/>
</dbReference>
<comment type="caution">
    <text evidence="5">The sequence shown here is derived from an EMBL/GenBank/DDBJ whole genome shotgun (WGS) entry which is preliminary data.</text>
</comment>
<dbReference type="RefSeq" id="WP_319444246.1">
    <property type="nucleotide sequence ID" value="NZ_JAWWZK010000011.1"/>
</dbReference>
<dbReference type="SMART" id="SM00490">
    <property type="entry name" value="HELICc"/>
    <property type="match status" value="1"/>
</dbReference>
<dbReference type="Proteomes" id="UP001270004">
    <property type="component" value="Unassembled WGS sequence"/>
</dbReference>
<dbReference type="Gene3D" id="3.40.50.150">
    <property type="entry name" value="Vaccinia Virus protein VP39"/>
    <property type="match status" value="1"/>
</dbReference>
<dbReference type="EMBL" id="JAWWZK010000011">
    <property type="protein sequence ID" value="MDX5038019.1"/>
    <property type="molecule type" value="Genomic_DNA"/>
</dbReference>
<evidence type="ECO:0000313" key="6">
    <source>
        <dbReference type="Proteomes" id="UP001270004"/>
    </source>
</evidence>
<evidence type="ECO:0000259" key="3">
    <source>
        <dbReference type="PROSITE" id="PS51192"/>
    </source>
</evidence>
<feature type="domain" description="Helicase C-terminal" evidence="4">
    <location>
        <begin position="2091"/>
        <end position="2266"/>
    </location>
</feature>
<evidence type="ECO:0000256" key="1">
    <source>
        <dbReference type="ARBA" id="ARBA00023236"/>
    </source>
</evidence>
<dbReference type="InterPro" id="IPR029063">
    <property type="entry name" value="SAM-dependent_MTases_sf"/>
</dbReference>
<dbReference type="InterPro" id="IPR014001">
    <property type="entry name" value="Helicase_ATP-bd"/>
</dbReference>
<protein>
    <submittedName>
        <fullName evidence="5">SNF2-related protein</fullName>
    </submittedName>
</protein>
<dbReference type="PANTHER" id="PTHR41313">
    <property type="entry name" value="ADENINE-SPECIFIC METHYLTRANSFERASE"/>
    <property type="match status" value="1"/>
</dbReference>
<keyword evidence="2" id="KW-0175">Coiled coil</keyword>
<dbReference type="PROSITE" id="PS51194">
    <property type="entry name" value="HELICASE_CTER"/>
    <property type="match status" value="1"/>
</dbReference>
<dbReference type="Pfam" id="PF04851">
    <property type="entry name" value="ResIII"/>
    <property type="match status" value="1"/>
</dbReference>
<dbReference type="SUPFAM" id="SSF52540">
    <property type="entry name" value="P-loop containing nucleoside triphosphate hydrolases"/>
    <property type="match status" value="2"/>
</dbReference>
<evidence type="ECO:0000259" key="4">
    <source>
        <dbReference type="PROSITE" id="PS51194"/>
    </source>
</evidence>
<dbReference type="Gene3D" id="3.40.50.300">
    <property type="entry name" value="P-loop containing nucleotide triphosphate hydrolases"/>
    <property type="match status" value="2"/>
</dbReference>
<dbReference type="PRINTS" id="PR00507">
    <property type="entry name" value="N12N6MTFRASE"/>
</dbReference>
<dbReference type="PROSITE" id="PS51192">
    <property type="entry name" value="HELICASE_ATP_BIND_1"/>
    <property type="match status" value="1"/>
</dbReference>
<evidence type="ECO:0000313" key="5">
    <source>
        <dbReference type="EMBL" id="MDX5038019.1"/>
    </source>
</evidence>
<organism evidence="5 6">
    <name type="scientific">Streptococcus suis</name>
    <dbReference type="NCBI Taxonomy" id="1307"/>
    <lineage>
        <taxon>Bacteria</taxon>
        <taxon>Bacillati</taxon>
        <taxon>Bacillota</taxon>
        <taxon>Bacilli</taxon>
        <taxon>Lactobacillales</taxon>
        <taxon>Streptococcaceae</taxon>
        <taxon>Streptococcus</taxon>
    </lineage>
</organism>
<sequence>MEKIQERLRSHRPEDMALKREFLTFQAQHFNLKWSEVLQAFSTRTTSSLEPIFGDFTSEQFDRYIEVDGYPAGMDLSSYVTSFGQRGMAKMTSLNDFEKNAVIDLAKYHLATYFQLIDELGNFKGINLDRILQQTENMNLINIAKVASNLANRIRTDYSETLSKDVVEPVFELVDNLTYLETSSNGVDFYVGQSGMEARVDGQRVAFLASGKNTSDIQRETTYQNLAFLKKYDIIQRMSSYIAEQEQEITGVQNALVSKEVSAKKFTEVLDTVYVNRDAELVKESNPLKFKAATMAWSEASSDTDVVFTKLQDLQDYLTTHFVRTKEEYEDFVEGGGEHHYYDKTKIHFDFENEYGEQFRLTERVDMGLSQNDFNPYLETISDYLLSGRESDFNEYNLSVEDFQTLQLPRHSFPPEVCKLFQDEIEGNGIVNFESEFETIFEAYQYGSQSLSFKEQFPSLTAYSTYLSKPYDFSSRETAEKQLQEIKREAGKILLDKVKKELRLGQMVFILENGPLFNRERPIVSIEEVDGKVEIGLGNRQGIYTVTINRLDDILGGVISPVQPIEIDYSWLEDYLNDRINLLVSEDYYLWHWQTLLDNEADQEIIDEFHNSLPDFSFELAGLALDDSVNRGVSGFLSLDGYSIDKDSIENWLIEHSDGTFIGKYEAFNLLEKELNQAWERVQNTYNLQLEEILSKYQLGEKAEELQTFQEKPIQTQQSGDVELLELRELFPKNSMANYSGSAYYVLGVSRESDRRLRVELERNDGMLEDNRVIYSWNAEELRAVLSPVIKVLEQESNQVSDSKLQEPENTENITLQDFVFPEDLSGFYPQTRKEKVVANIEAIRLVKDLDSRNAQATAEEQVILAKYVGWGGLANDFFDDYNTRFIKEREILKNLVTPAEYTAMKESSLTAYYTDPAIIRQMWKRLIDDGFTGGRVLDPSMGTGNFFASMPREVWEKSELYGVELDSITGSIARQLHPNANIQIKGFEETDFNDGAFDLVLSNIPFANVRIADNRYDKPYLIHDYFIKRSMDLVRDGGQVSVISSTGTLDKRTGNILKDIRETSQFLGGVRLPDTAFRKIAGTTVTTDILFFQKDENKAIHGEKKPFSLVFEPSMPLPQDNRVWLNPFFGRVSQEFNPFILGEFEVRNFQGGTLSVKATLDNLIEELSAAMEQFSPSLPIVVSDLPAVENVRLQQLGIPDGLTEDMPLYSFAYVGDTVYYRDSTTIRVGTRVEDISYYVDGFGNFKDWADSPSKRLKEQFKELGVTDDTALDVYQSKDPAQRGKNKGFFKKTVFFENPLTDREIERIKGMVDLRDTYQSLIDIQRHHGYDQLAFEQLLTQLNSQYDQFVRKNGYLNSPVNRNLFDSDDRYSLLASLEDEYISDDTKKVEYKKSLAFERALIRPERTFKEVSSAKDALNTSIAEGRGVDFDFMKSLYPGKTELDMIEELGDAIIPNPRAFGDQEAARAVQYFPRNQFLSGDVISRMEEIDGLIASGETSHDWERYKEMLQEVRPERITLTDIDYKIGSRWIPDRVYAYFASLTFTQNSIESFDDDGLDYILRTNSLDNKLEYVPFGSGGLSYSSAQDIQLGLRNSRHDLGRKIFLNLLNSNQATITMKIEEDGKERTVTDIEKTAMLRAKEAEIQELFKEFVDKRPEIQKVIEDSYNDLYNRTVTREYDGSHLEIDGLASNIELRPHQKNAIQRIVEERRALLAHEVGSGKTLTMLGAGFKMKELGMINKPLYVVPSSLTAQFGQEILKFFPTKNVFVTTKKDFIKSNRKQFISRIITGDYDAIVIGDSQFEKIPMSKERQEIYLEDKLEELRQMKLLSNDKTTVKQIEQSIKGFKEQLQNLQDISQDSFIEFENLGIDCLFVDEAHHFKNIRPVTNLGNVAGITNRTSKKNVDMEMKVRQIQSEQDNLGIIFATGTPVSNSISEIFTMMNYVQPDVLERYKVDHFDAWVGAFGQIENSMELSPTGDKYQPKKRFKKFTNLPELMKIYKETTDIQTSDMLNLPVPEAKIIPVESELTDSQRDYLADLVERTDKIKSGAVEPTEDNMLKITSEARKLAIDMRLLDNGYDLGDNNKMMQVVDNVERIYYEGDENKATQMIFSDIGTPKAGSFDIYNELRNLLIERGIPAQEIAFVHDANTDEKKNTLSRKVNVGEVRILLASTEKGGTGLNVQRKMKAVHHLDVPWRPSDLTQRNGRIIRQGNENKNVEIYHYITKGSFDNFLWETQEKKLKYITQIMTSKDPVRSAEDIDEQTMTASDFKALATGNPYLRKKMELENRLNVLENQRRAFNRSIDSAKETLAIVSQKLPYLETKLPRFEQDMTRANQSKGSDFQMVLGGQLYDKREDAGHRLHELLESNISDNKELRTLGTYRGFELKAMTQERTAAIYDFGDLLIKPTYTLQVVGENQYPVSLDLESAVGSMRRIDNAIDGIAKEINKTEQLINNYQTNAEAAEATLAKVFPMEEYQRVKEQYELIAPLIEEGASVEKIESAIRDYMDKQPQMAQNSTSKDIEL</sequence>
<dbReference type="SMART" id="SM00487">
    <property type="entry name" value="DEXDc"/>
    <property type="match status" value="1"/>
</dbReference>
<dbReference type="InterPro" id="IPR052933">
    <property type="entry name" value="DNA_Protect_Modify"/>
</dbReference>
<dbReference type="GO" id="GO:0005524">
    <property type="term" value="F:ATP binding"/>
    <property type="evidence" value="ECO:0007669"/>
    <property type="project" value="InterPro"/>
</dbReference>
<dbReference type="InterPro" id="IPR027417">
    <property type="entry name" value="P-loop_NTPase"/>
</dbReference>
<name>A0AAW9DH94_STRSU</name>
<dbReference type="Pfam" id="PF00271">
    <property type="entry name" value="Helicase_C"/>
    <property type="match status" value="1"/>
</dbReference>
<dbReference type="InterPro" id="IPR006935">
    <property type="entry name" value="Helicase/UvrB_N"/>
</dbReference>